<protein>
    <submittedName>
        <fullName evidence="5">Response regulator</fullName>
    </submittedName>
</protein>
<gene>
    <name evidence="5" type="ORF">ACFFLH_11625</name>
</gene>
<dbReference type="PANTHER" id="PTHR45339:SF1">
    <property type="entry name" value="HYBRID SIGNAL TRANSDUCTION HISTIDINE KINASE J"/>
    <property type="match status" value="1"/>
</dbReference>
<reference evidence="5 6" key="1">
    <citation type="submission" date="2024-09" db="EMBL/GenBank/DDBJ databases">
        <authorList>
            <person name="Sun Q."/>
            <person name="Mori K."/>
        </authorList>
    </citation>
    <scope>NUCLEOTIDE SEQUENCE [LARGE SCALE GENOMIC DNA]</scope>
    <source>
        <strain evidence="5 6">ATCC 51285</strain>
    </source>
</reference>
<evidence type="ECO:0000256" key="3">
    <source>
        <dbReference type="PROSITE-ProRule" id="PRU00169"/>
    </source>
</evidence>
<dbReference type="EMBL" id="JBHLZN010000003">
    <property type="protein sequence ID" value="MFB9887063.1"/>
    <property type="molecule type" value="Genomic_DNA"/>
</dbReference>
<dbReference type="SUPFAM" id="SSF52172">
    <property type="entry name" value="CheY-like"/>
    <property type="match status" value="1"/>
</dbReference>
<evidence type="ECO:0000313" key="6">
    <source>
        <dbReference type="Proteomes" id="UP001589628"/>
    </source>
</evidence>
<dbReference type="SMART" id="SM00448">
    <property type="entry name" value="REC"/>
    <property type="match status" value="1"/>
</dbReference>
<keyword evidence="2" id="KW-0902">Two-component regulatory system</keyword>
<dbReference type="CDD" id="cd17546">
    <property type="entry name" value="REC_hyHK_CKI1_RcsC-like"/>
    <property type="match status" value="1"/>
</dbReference>
<organism evidence="5 6">
    <name type="scientific">Balneatrix alpica</name>
    <dbReference type="NCBI Taxonomy" id="75684"/>
    <lineage>
        <taxon>Bacteria</taxon>
        <taxon>Pseudomonadati</taxon>
        <taxon>Pseudomonadota</taxon>
        <taxon>Gammaproteobacteria</taxon>
        <taxon>Oceanospirillales</taxon>
        <taxon>Balneatrichaceae</taxon>
        <taxon>Balneatrix</taxon>
    </lineage>
</organism>
<dbReference type="Proteomes" id="UP001589628">
    <property type="component" value="Unassembled WGS sequence"/>
</dbReference>
<keyword evidence="1 3" id="KW-0597">Phosphoprotein</keyword>
<dbReference type="PROSITE" id="PS50110">
    <property type="entry name" value="RESPONSE_REGULATORY"/>
    <property type="match status" value="1"/>
</dbReference>
<dbReference type="Pfam" id="PF00072">
    <property type="entry name" value="Response_reg"/>
    <property type="match status" value="1"/>
</dbReference>
<feature type="domain" description="Response regulatory" evidence="4">
    <location>
        <begin position="3"/>
        <end position="118"/>
    </location>
</feature>
<evidence type="ECO:0000313" key="5">
    <source>
        <dbReference type="EMBL" id="MFB9887063.1"/>
    </source>
</evidence>
<sequence length="122" mass="13462">MPSILLVEDNQTNRLLYAKMLKSLGVQVIVAEHGEAALEALRQNRVEMVLMDLEMPVMGGAEAANAMRLSALTRAPIIALTATDSPEVRKLCKAAKMNGFIEKPLKVPQLQQLLSDYLGWRC</sequence>
<evidence type="ECO:0000256" key="1">
    <source>
        <dbReference type="ARBA" id="ARBA00022553"/>
    </source>
</evidence>
<name>A0ABV5ZCP0_9GAMM</name>
<dbReference type="InterPro" id="IPR011006">
    <property type="entry name" value="CheY-like_superfamily"/>
</dbReference>
<comment type="caution">
    <text evidence="5">The sequence shown here is derived from an EMBL/GenBank/DDBJ whole genome shotgun (WGS) entry which is preliminary data.</text>
</comment>
<evidence type="ECO:0000259" key="4">
    <source>
        <dbReference type="PROSITE" id="PS50110"/>
    </source>
</evidence>
<dbReference type="InterPro" id="IPR001789">
    <property type="entry name" value="Sig_transdc_resp-reg_receiver"/>
</dbReference>
<evidence type="ECO:0000256" key="2">
    <source>
        <dbReference type="ARBA" id="ARBA00023012"/>
    </source>
</evidence>
<feature type="modified residue" description="4-aspartylphosphate" evidence="3">
    <location>
        <position position="52"/>
    </location>
</feature>
<dbReference type="RefSeq" id="WP_027312127.1">
    <property type="nucleotide sequence ID" value="NZ_JAUESS010000021.1"/>
</dbReference>
<keyword evidence="6" id="KW-1185">Reference proteome</keyword>
<proteinExistence type="predicted"/>
<dbReference type="Gene3D" id="3.40.50.2300">
    <property type="match status" value="1"/>
</dbReference>
<dbReference type="PANTHER" id="PTHR45339">
    <property type="entry name" value="HYBRID SIGNAL TRANSDUCTION HISTIDINE KINASE J"/>
    <property type="match status" value="1"/>
</dbReference>
<accession>A0ABV5ZCP0</accession>